<feature type="compositionally biased region" description="Acidic residues" evidence="1">
    <location>
        <begin position="215"/>
        <end position="228"/>
    </location>
</feature>
<dbReference type="RefSeq" id="XP_047760910.1">
    <property type="nucleotide sequence ID" value="XM_047903164.1"/>
</dbReference>
<dbReference type="KEGG" id="ffu:CLAFUR5_04016"/>
<evidence type="ECO:0000313" key="3">
    <source>
        <dbReference type="Proteomes" id="UP000756132"/>
    </source>
</evidence>
<name>A0A9Q8P7W6_PASFU</name>
<feature type="region of interest" description="Disordered" evidence="1">
    <location>
        <begin position="61"/>
        <end position="228"/>
    </location>
</feature>
<dbReference type="EMBL" id="CP090166">
    <property type="protein sequence ID" value="UJO16544.1"/>
    <property type="molecule type" value="Genomic_DNA"/>
</dbReference>
<dbReference type="OMA" id="VQWHEEN"/>
<feature type="compositionally biased region" description="Acidic residues" evidence="1">
    <location>
        <begin position="149"/>
        <end position="166"/>
    </location>
</feature>
<dbReference type="GeneID" id="71983894"/>
<proteinExistence type="predicted"/>
<accession>A0A9Q8P7W6</accession>
<sequence>MPVSWTAFMDQRLLVAVLAAVKLHTAVVVAKWQDLFGRDDVEQPTQRAIVKHIGKLKKTLDISGGKTSGATSGVKKEPKGVKTPKNKKQKFISAPLTPPGSADHDDDERGSLMKGEITDQDSPSPTKKRLRSKTFKANTSSKRRRANLSDEEDSMSDGGDAEDDASPAEPSSVKNEDDEFVVPGEMRSNNVSIPARSQRPRRAKAERKPILINDDTTEDECDIVEEAE</sequence>
<dbReference type="Proteomes" id="UP000756132">
    <property type="component" value="Chromosome 4"/>
</dbReference>
<evidence type="ECO:0000313" key="2">
    <source>
        <dbReference type="EMBL" id="UJO16544.1"/>
    </source>
</evidence>
<reference evidence="2" key="1">
    <citation type="submission" date="2021-12" db="EMBL/GenBank/DDBJ databases">
        <authorList>
            <person name="Zaccaron A."/>
            <person name="Stergiopoulos I."/>
        </authorList>
    </citation>
    <scope>NUCLEOTIDE SEQUENCE</scope>
    <source>
        <strain evidence="2">Race5_Kim</strain>
    </source>
</reference>
<evidence type="ECO:0000256" key="1">
    <source>
        <dbReference type="SAM" id="MobiDB-lite"/>
    </source>
</evidence>
<dbReference type="OrthoDB" id="5420368at2759"/>
<dbReference type="AlphaFoldDB" id="A0A9Q8P7W6"/>
<reference evidence="2" key="2">
    <citation type="journal article" date="2022" name="Microb. Genom.">
        <title>A chromosome-scale genome assembly of the tomato pathogen Cladosporium fulvum reveals a compartmentalized genome architecture and the presence of a dispensable chromosome.</title>
        <authorList>
            <person name="Zaccaron A.Z."/>
            <person name="Chen L.H."/>
            <person name="Samaras A."/>
            <person name="Stergiopoulos I."/>
        </authorList>
    </citation>
    <scope>NUCLEOTIDE SEQUENCE</scope>
    <source>
        <strain evidence="2">Race5_Kim</strain>
    </source>
</reference>
<gene>
    <name evidence="2" type="ORF">CLAFUR5_04016</name>
</gene>
<organism evidence="2 3">
    <name type="scientific">Passalora fulva</name>
    <name type="common">Tomato leaf mold</name>
    <name type="synonym">Cladosporium fulvum</name>
    <dbReference type="NCBI Taxonomy" id="5499"/>
    <lineage>
        <taxon>Eukaryota</taxon>
        <taxon>Fungi</taxon>
        <taxon>Dikarya</taxon>
        <taxon>Ascomycota</taxon>
        <taxon>Pezizomycotina</taxon>
        <taxon>Dothideomycetes</taxon>
        <taxon>Dothideomycetidae</taxon>
        <taxon>Mycosphaerellales</taxon>
        <taxon>Mycosphaerellaceae</taxon>
        <taxon>Fulvia</taxon>
    </lineage>
</organism>
<keyword evidence="3" id="KW-1185">Reference proteome</keyword>
<protein>
    <submittedName>
        <fullName evidence="2">Uncharacterized protein</fullName>
    </submittedName>
</protein>